<organism evidence="2 3">
    <name type="scientific">Candidatus Nomurabacteria bacterium GW2011_GWA2_40_9</name>
    <dbReference type="NCBI Taxonomy" id="1618734"/>
    <lineage>
        <taxon>Bacteria</taxon>
        <taxon>Candidatus Nomuraibacteriota</taxon>
    </lineage>
</organism>
<sequence length="213" mass="24712">MRTAPILQTRENHDMISHDWLNFLHSLQFEWVLIPNLKKQPLKDNIQALILSNGNDIGMFNNRDKSFLSDVSSERDETELQLLQHAIKNKLPVLGVCRGMQFINGYFNGELKKIHSPMEHAGCHHQIDIIDSRFTPALGKELTVNSFHKFGVFTDHISNNLRTFAVHRQHKICEGLYHPELPIVGIQWHPERQSSDGEKVKLFINNFLRGHFF</sequence>
<dbReference type="EMBL" id="LBZW01000006">
    <property type="protein sequence ID" value="KKR79524.1"/>
    <property type="molecule type" value="Genomic_DNA"/>
</dbReference>
<dbReference type="PROSITE" id="PS51273">
    <property type="entry name" value="GATASE_TYPE_1"/>
    <property type="match status" value="1"/>
</dbReference>
<dbReference type="Pfam" id="PF07722">
    <property type="entry name" value="Peptidase_C26"/>
    <property type="match status" value="1"/>
</dbReference>
<dbReference type="Gene3D" id="3.40.50.880">
    <property type="match status" value="1"/>
</dbReference>
<dbReference type="InterPro" id="IPR050472">
    <property type="entry name" value="Anth_synth/Amidotransfase"/>
</dbReference>
<dbReference type="AlphaFoldDB" id="A0A0G0TRA7"/>
<proteinExistence type="predicted"/>
<reference evidence="2 3" key="1">
    <citation type="journal article" date="2015" name="Nature">
        <title>rRNA introns, odd ribosomes, and small enigmatic genomes across a large radiation of phyla.</title>
        <authorList>
            <person name="Brown C.T."/>
            <person name="Hug L.A."/>
            <person name="Thomas B.C."/>
            <person name="Sharon I."/>
            <person name="Castelle C.J."/>
            <person name="Singh A."/>
            <person name="Wilkins M.J."/>
            <person name="Williams K.H."/>
            <person name="Banfield J.F."/>
        </authorList>
    </citation>
    <scope>NUCLEOTIDE SEQUENCE [LARGE SCALE GENOMIC DNA]</scope>
</reference>
<evidence type="ECO:0000313" key="2">
    <source>
        <dbReference type="EMBL" id="KKR79524.1"/>
    </source>
</evidence>
<dbReference type="Proteomes" id="UP000034749">
    <property type="component" value="Unassembled WGS sequence"/>
</dbReference>
<protein>
    <submittedName>
        <fullName evidence="2">Peptidase C26</fullName>
    </submittedName>
</protein>
<keyword evidence="1" id="KW-0315">Glutamine amidotransferase</keyword>
<gene>
    <name evidence="2" type="ORF">UU24_C0006G0018</name>
</gene>
<comment type="caution">
    <text evidence="2">The sequence shown here is derived from an EMBL/GenBank/DDBJ whole genome shotgun (WGS) entry which is preliminary data.</text>
</comment>
<dbReference type="SUPFAM" id="SSF52317">
    <property type="entry name" value="Class I glutamine amidotransferase-like"/>
    <property type="match status" value="1"/>
</dbReference>
<dbReference type="InterPro" id="IPR011697">
    <property type="entry name" value="Peptidase_C26"/>
</dbReference>
<dbReference type="InterPro" id="IPR029062">
    <property type="entry name" value="Class_I_gatase-like"/>
</dbReference>
<accession>A0A0G0TRA7</accession>
<dbReference type="PANTHER" id="PTHR43418">
    <property type="entry name" value="MULTIFUNCTIONAL TRYPTOPHAN BIOSYNTHESIS PROTEIN-RELATED"/>
    <property type="match status" value="1"/>
</dbReference>
<evidence type="ECO:0000256" key="1">
    <source>
        <dbReference type="ARBA" id="ARBA00022962"/>
    </source>
</evidence>
<evidence type="ECO:0000313" key="3">
    <source>
        <dbReference type="Proteomes" id="UP000034749"/>
    </source>
</evidence>
<dbReference type="GO" id="GO:0016787">
    <property type="term" value="F:hydrolase activity"/>
    <property type="evidence" value="ECO:0007669"/>
    <property type="project" value="InterPro"/>
</dbReference>
<name>A0A0G0TRA7_9BACT</name>